<dbReference type="PANTHER" id="PTHR37813:SF1">
    <property type="entry name" value="FELS-2 PROPHAGE PROTEIN"/>
    <property type="match status" value="1"/>
</dbReference>
<name>A0A8S5Q0F3_9CAUD</name>
<reference evidence="6" key="1">
    <citation type="journal article" date="2021" name="Proc. Natl. Acad. Sci. U.S.A.">
        <title>A Catalog of Tens of Thousands of Viruses from Human Metagenomes Reveals Hidden Associations with Chronic Diseases.</title>
        <authorList>
            <person name="Tisza M.J."/>
            <person name="Buck C.B."/>
        </authorList>
    </citation>
    <scope>NUCLEOTIDE SEQUENCE</scope>
    <source>
        <strain evidence="6">CtQYc56</strain>
    </source>
</reference>
<evidence type="ECO:0000256" key="1">
    <source>
        <dbReference type="ARBA" id="ARBA00022465"/>
    </source>
</evidence>
<dbReference type="SUPFAM" id="SSF48371">
    <property type="entry name" value="ARM repeat"/>
    <property type="match status" value="1"/>
</dbReference>
<protein>
    <submittedName>
        <fullName evidence="6">Tail tape measure protein</fullName>
    </submittedName>
</protein>
<accession>A0A8S5Q0F3</accession>
<evidence type="ECO:0000256" key="3">
    <source>
        <dbReference type="SAM" id="MobiDB-lite"/>
    </source>
</evidence>
<evidence type="ECO:0000256" key="4">
    <source>
        <dbReference type="SAM" id="Phobius"/>
    </source>
</evidence>
<keyword evidence="4" id="KW-0812">Transmembrane</keyword>
<evidence type="ECO:0000313" key="6">
    <source>
        <dbReference type="EMBL" id="DAE12297.1"/>
    </source>
</evidence>
<keyword evidence="2" id="KW-1188">Viral release from host cell</keyword>
<feature type="domain" description="Phage tail tape measure protein" evidence="5">
    <location>
        <begin position="217"/>
        <end position="409"/>
    </location>
</feature>
<dbReference type="SUPFAM" id="SSF57997">
    <property type="entry name" value="Tropomyosin"/>
    <property type="match status" value="1"/>
</dbReference>
<dbReference type="Gene3D" id="1.10.287.1490">
    <property type="match status" value="1"/>
</dbReference>
<keyword evidence="4" id="KW-1133">Transmembrane helix</keyword>
<organism evidence="6">
    <name type="scientific">Myoviridae sp. ctQYc56</name>
    <dbReference type="NCBI Taxonomy" id="2825100"/>
    <lineage>
        <taxon>Viruses</taxon>
        <taxon>Duplodnaviria</taxon>
        <taxon>Heunggongvirae</taxon>
        <taxon>Uroviricota</taxon>
        <taxon>Caudoviricetes</taxon>
    </lineage>
</organism>
<dbReference type="Gene3D" id="1.20.120.20">
    <property type="entry name" value="Apolipoprotein"/>
    <property type="match status" value="1"/>
</dbReference>
<evidence type="ECO:0000256" key="2">
    <source>
        <dbReference type="ARBA" id="ARBA00022612"/>
    </source>
</evidence>
<feature type="transmembrane region" description="Helical" evidence="4">
    <location>
        <begin position="558"/>
        <end position="585"/>
    </location>
</feature>
<dbReference type="GO" id="GO:0098003">
    <property type="term" value="P:viral tail assembly"/>
    <property type="evidence" value="ECO:0007669"/>
    <property type="project" value="UniProtKB-KW"/>
</dbReference>
<dbReference type="InterPro" id="IPR016024">
    <property type="entry name" value="ARM-type_fold"/>
</dbReference>
<proteinExistence type="predicted"/>
<dbReference type="PANTHER" id="PTHR37813">
    <property type="entry name" value="FELS-2 PROPHAGE PROTEIN"/>
    <property type="match status" value="1"/>
</dbReference>
<evidence type="ECO:0000259" key="5">
    <source>
        <dbReference type="Pfam" id="PF10145"/>
    </source>
</evidence>
<keyword evidence="4" id="KW-0472">Membrane</keyword>
<sequence length="959" mass="102924">MAKDTDTTAKFKADISELKSAFQEASRQVRLANSEFKAATAGMDNWNQSADGLSAKITQLNGVLSAQKSQLSSLEKQYELTVQQQGANSKGAEELEIKINQQKAAIGNTEKQLKNYTSQLDDLKSESGNAESESEELADSVEKAGDSAENSSGGFSVLKGALANLVSEGINKVLDGLKDLTTDSSNAYSQFAAATGTATDAMGEYQTAIENVYKNNFGDSLEDVAGKMAKVKEITGEIDPSNLQTMTEKAMTLEDVFGMDMSESLRGVQSLMDHFGISSEEAFDLMSSGAQQGLNYSDELGDNIAEYAGKFAEAGFSADEYFQYLQNGSQGGAYNLDKVNDSLNEVTTRLADGTIEGALDSFDSNTQEVFKAWQDGKATQQDVVNAIVQNIKNTTNEQDKMNLAATAFGTMAEDGGTKFIESLSSVGDSFDNVKGKADELADVKYDTPQSALQGIGRTLKVDMLQPIVDKLMPYLNKAAAWVTANLPAITQKVMDIGVKIKDEVVPAVKNVFEWIQKLSPVIAAVGTAIAGLALVGFIQNFKTIIASTKLWTAAQWLLNAAMSANPIALVVIAIAALVAAFVVLWNKSEAFRNFWIGLWDNVKAVASTAWEAITGFFSAAWDTIKAVWDVVLGYFQTLWAGIQTTFSVVSEVLSGFFSAAWNAIKAIWDFVVGYYQGIWNGIKAVFSVVSSVLTSFFSAAWNGIKAVWNAVVAYYQGIWNGIKAVFSVVSSVLTEFFSAAWNGIKGIWDAVSGYFSGIWESVKSVFSGVESWFQSIFSAAWTAVQGVFSNFGSFFQGLWDTIKSTFSNLGSSLSDAIGGAVKSGLNGVLSMIENTINNGIGLINGAIGLINALPGVNVGTIGELSLPRLAKGGIVDNATTAIIGEDGREAVIPLERNTKWIDIMASKLASKLSSGGYTSTQSTANSVVNNFYQTNNSPKALSRLEIYRQSRNLLNFKGV</sequence>
<dbReference type="Pfam" id="PF10145">
    <property type="entry name" value="PhageMin_Tail"/>
    <property type="match status" value="1"/>
</dbReference>
<feature type="region of interest" description="Disordered" evidence="3">
    <location>
        <begin position="120"/>
        <end position="151"/>
    </location>
</feature>
<keyword evidence="1" id="KW-1245">Viral tail assembly</keyword>
<dbReference type="EMBL" id="BK015547">
    <property type="protein sequence ID" value="DAE12297.1"/>
    <property type="molecule type" value="Genomic_DNA"/>
</dbReference>
<dbReference type="InterPro" id="IPR010090">
    <property type="entry name" value="Phage_tape_meas"/>
</dbReference>
<feature type="transmembrane region" description="Helical" evidence="4">
    <location>
        <begin position="518"/>
        <end position="538"/>
    </location>
</feature>